<dbReference type="FunFam" id="3.30.70.270:FF:000001">
    <property type="entry name" value="Diguanylate cyclase domain protein"/>
    <property type="match status" value="1"/>
</dbReference>
<dbReference type="SUPFAM" id="SSF55073">
    <property type="entry name" value="Nucleotide cyclase"/>
    <property type="match status" value="1"/>
</dbReference>
<feature type="domain" description="GGDEF" evidence="4">
    <location>
        <begin position="203"/>
        <end position="338"/>
    </location>
</feature>
<evidence type="ECO:0000313" key="6">
    <source>
        <dbReference type="Proteomes" id="UP000076400"/>
    </source>
</evidence>
<evidence type="ECO:0000313" key="5">
    <source>
        <dbReference type="EMBL" id="KZD12170.1"/>
    </source>
</evidence>
<dbReference type="PANTHER" id="PTHR45138">
    <property type="entry name" value="REGULATORY COMPONENTS OF SENSORY TRANSDUCTION SYSTEM"/>
    <property type="match status" value="1"/>
</dbReference>
<dbReference type="InterPro" id="IPR029787">
    <property type="entry name" value="Nucleotide_cyclase"/>
</dbReference>
<dbReference type="Pfam" id="PF00990">
    <property type="entry name" value="GGDEF"/>
    <property type="match status" value="1"/>
</dbReference>
<dbReference type="NCBIfam" id="TIGR00254">
    <property type="entry name" value="GGDEF"/>
    <property type="match status" value="1"/>
</dbReference>
<dbReference type="EC" id="2.7.7.65" evidence="1"/>
<evidence type="ECO:0000256" key="2">
    <source>
        <dbReference type="ARBA" id="ARBA00034247"/>
    </source>
</evidence>
<dbReference type="Proteomes" id="UP000076400">
    <property type="component" value="Unassembled WGS sequence"/>
</dbReference>
<evidence type="ECO:0000256" key="3">
    <source>
        <dbReference type="SAM" id="Coils"/>
    </source>
</evidence>
<gene>
    <name evidence="5" type="ORF">AUP43_17170</name>
</gene>
<feature type="coiled-coil region" evidence="3">
    <location>
        <begin position="138"/>
        <end position="172"/>
    </location>
</feature>
<evidence type="ECO:0000259" key="4">
    <source>
        <dbReference type="PROSITE" id="PS50887"/>
    </source>
</evidence>
<organism evidence="5 6">
    <name type="scientific">Oceanibaculum pacificum</name>
    <dbReference type="NCBI Taxonomy" id="580166"/>
    <lineage>
        <taxon>Bacteria</taxon>
        <taxon>Pseudomonadati</taxon>
        <taxon>Pseudomonadota</taxon>
        <taxon>Alphaproteobacteria</taxon>
        <taxon>Rhodospirillales</taxon>
        <taxon>Oceanibaculaceae</taxon>
        <taxon>Oceanibaculum</taxon>
    </lineage>
</organism>
<keyword evidence="3" id="KW-0175">Coiled coil</keyword>
<dbReference type="PROSITE" id="PS50887">
    <property type="entry name" value="GGDEF"/>
    <property type="match status" value="1"/>
</dbReference>
<comment type="catalytic activity">
    <reaction evidence="2">
        <text>2 GTP = 3',3'-c-di-GMP + 2 diphosphate</text>
        <dbReference type="Rhea" id="RHEA:24898"/>
        <dbReference type="ChEBI" id="CHEBI:33019"/>
        <dbReference type="ChEBI" id="CHEBI:37565"/>
        <dbReference type="ChEBI" id="CHEBI:58805"/>
        <dbReference type="EC" id="2.7.7.65"/>
    </reaction>
</comment>
<dbReference type="STRING" id="580166.AUP43_17170"/>
<dbReference type="GO" id="GO:0052621">
    <property type="term" value="F:diguanylate cyclase activity"/>
    <property type="evidence" value="ECO:0007669"/>
    <property type="project" value="UniProtKB-EC"/>
</dbReference>
<accession>A0A154WF79</accession>
<name>A0A154WF79_9PROT</name>
<reference evidence="5 6" key="1">
    <citation type="submission" date="2015-12" db="EMBL/GenBank/DDBJ databases">
        <title>Genome sequence of Oceanibaculum pacificum MCCC 1A02656.</title>
        <authorList>
            <person name="Lu L."/>
            <person name="Lai Q."/>
            <person name="Shao Z."/>
            <person name="Qian P."/>
        </authorList>
    </citation>
    <scope>NUCLEOTIDE SEQUENCE [LARGE SCALE GENOMIC DNA]</scope>
    <source>
        <strain evidence="5 6">MCCC 1A02656</strain>
    </source>
</reference>
<dbReference type="AlphaFoldDB" id="A0A154WF79"/>
<proteinExistence type="predicted"/>
<dbReference type="InterPro" id="IPR043128">
    <property type="entry name" value="Rev_trsase/Diguanyl_cyclase"/>
</dbReference>
<keyword evidence="6" id="KW-1185">Reference proteome</keyword>
<dbReference type="CDD" id="cd01949">
    <property type="entry name" value="GGDEF"/>
    <property type="match status" value="1"/>
</dbReference>
<dbReference type="EMBL" id="LPXN01000047">
    <property type="protein sequence ID" value="KZD12170.1"/>
    <property type="molecule type" value="Genomic_DNA"/>
</dbReference>
<dbReference type="InterPro" id="IPR050469">
    <property type="entry name" value="Diguanylate_Cyclase"/>
</dbReference>
<dbReference type="OrthoDB" id="9812260at2"/>
<dbReference type="InterPro" id="IPR000160">
    <property type="entry name" value="GGDEF_dom"/>
</dbReference>
<protein>
    <recommendedName>
        <fullName evidence="1">diguanylate cyclase</fullName>
        <ecNumber evidence="1">2.7.7.65</ecNumber>
    </recommendedName>
</protein>
<dbReference type="SMART" id="SM00267">
    <property type="entry name" value="GGDEF"/>
    <property type="match status" value="1"/>
</dbReference>
<sequence>MNDLKRIKTLAEAALSSMRERLVPPTPENFQVWFHYHADSYGDLTRLIDGLLRDKAAFDQRRNDELYARFFGGEIQNATLNAAASTEKILQEVLSQIGLANQDAASYAGFLRETASKLEGGVSAQTLPALLSGLFAETKRIQERNEALESRLLNSSEEMSILRRDLETMQRDAQTDGLTGIANRKRFDMEMRRVLREAEETGQPMCLIMLDIDHFKKFNDLYGHQMGDQVLKLVARTMKDCVRAGDLPARFGGEEFSVVLPNAGLAEAADIADRIRRTIASRRIVRRDSKVELGGITLCAGVALWQMGESVSGLIERADEALYVAKRSGRNRVITEEQVRDPDAIKM</sequence>
<dbReference type="RefSeq" id="WP_067553014.1">
    <property type="nucleotide sequence ID" value="NZ_LPXN01000047.1"/>
</dbReference>
<evidence type="ECO:0000256" key="1">
    <source>
        <dbReference type="ARBA" id="ARBA00012528"/>
    </source>
</evidence>
<dbReference type="GO" id="GO:1902201">
    <property type="term" value="P:negative regulation of bacterial-type flagellum-dependent cell motility"/>
    <property type="evidence" value="ECO:0007669"/>
    <property type="project" value="TreeGrafter"/>
</dbReference>
<dbReference type="PANTHER" id="PTHR45138:SF9">
    <property type="entry name" value="DIGUANYLATE CYCLASE DGCM-RELATED"/>
    <property type="match status" value="1"/>
</dbReference>
<dbReference type="GO" id="GO:0005886">
    <property type="term" value="C:plasma membrane"/>
    <property type="evidence" value="ECO:0007669"/>
    <property type="project" value="TreeGrafter"/>
</dbReference>
<dbReference type="GO" id="GO:0043709">
    <property type="term" value="P:cell adhesion involved in single-species biofilm formation"/>
    <property type="evidence" value="ECO:0007669"/>
    <property type="project" value="TreeGrafter"/>
</dbReference>
<comment type="caution">
    <text evidence="5">The sequence shown here is derived from an EMBL/GenBank/DDBJ whole genome shotgun (WGS) entry which is preliminary data.</text>
</comment>
<dbReference type="Gene3D" id="3.30.70.270">
    <property type="match status" value="1"/>
</dbReference>